<gene>
    <name evidence="1" type="ORF">S01H1_47642</name>
</gene>
<feature type="non-terminal residue" evidence="1">
    <location>
        <position position="87"/>
    </location>
</feature>
<name>X0VXE1_9ZZZZ</name>
<dbReference type="EMBL" id="BARS01030549">
    <property type="protein sequence ID" value="GAG23114.1"/>
    <property type="molecule type" value="Genomic_DNA"/>
</dbReference>
<reference evidence="1" key="1">
    <citation type="journal article" date="2014" name="Front. Microbiol.">
        <title>High frequency of phylogenetically diverse reductive dehalogenase-homologous genes in deep subseafloor sedimentary metagenomes.</title>
        <authorList>
            <person name="Kawai M."/>
            <person name="Futagami T."/>
            <person name="Toyoda A."/>
            <person name="Takaki Y."/>
            <person name="Nishi S."/>
            <person name="Hori S."/>
            <person name="Arai W."/>
            <person name="Tsubouchi T."/>
            <person name="Morono Y."/>
            <person name="Uchiyama I."/>
            <person name="Ito T."/>
            <person name="Fujiyama A."/>
            <person name="Inagaki F."/>
            <person name="Takami H."/>
        </authorList>
    </citation>
    <scope>NUCLEOTIDE SEQUENCE</scope>
    <source>
        <strain evidence="1">Expedition CK06-06</strain>
    </source>
</reference>
<proteinExistence type="predicted"/>
<evidence type="ECO:0000313" key="1">
    <source>
        <dbReference type="EMBL" id="GAG23114.1"/>
    </source>
</evidence>
<comment type="caution">
    <text evidence="1">The sequence shown here is derived from an EMBL/GenBank/DDBJ whole genome shotgun (WGS) entry which is preliminary data.</text>
</comment>
<protein>
    <submittedName>
        <fullName evidence="1">Uncharacterized protein</fullName>
    </submittedName>
</protein>
<sequence length="87" mass="9296">MRALKMAALLMVSLAGLFALGAVLFTSEASAKYQAAPQQAACHTADHRAFDFWVGQWVVYDPAGNVVGNNTIELVLGGCALHESWES</sequence>
<dbReference type="AlphaFoldDB" id="X0VXE1"/>
<organism evidence="1">
    <name type="scientific">marine sediment metagenome</name>
    <dbReference type="NCBI Taxonomy" id="412755"/>
    <lineage>
        <taxon>unclassified sequences</taxon>
        <taxon>metagenomes</taxon>
        <taxon>ecological metagenomes</taxon>
    </lineage>
</organism>
<accession>X0VXE1</accession>